<feature type="region of interest" description="Disordered" evidence="1">
    <location>
        <begin position="294"/>
        <end position="317"/>
    </location>
</feature>
<proteinExistence type="predicted"/>
<evidence type="ECO:0000313" key="3">
    <source>
        <dbReference type="Proteomes" id="UP001476798"/>
    </source>
</evidence>
<protein>
    <submittedName>
        <fullName evidence="2">Uncharacterized protein</fullName>
    </submittedName>
</protein>
<evidence type="ECO:0000256" key="1">
    <source>
        <dbReference type="SAM" id="MobiDB-lite"/>
    </source>
</evidence>
<name>A0ABV0MYY7_9TELE</name>
<feature type="non-terminal residue" evidence="2">
    <location>
        <position position="1"/>
    </location>
</feature>
<accession>A0ABV0MYY7</accession>
<feature type="compositionally biased region" description="Polar residues" evidence="1">
    <location>
        <begin position="307"/>
        <end position="317"/>
    </location>
</feature>
<feature type="compositionally biased region" description="Polar residues" evidence="1">
    <location>
        <begin position="202"/>
        <end position="211"/>
    </location>
</feature>
<dbReference type="EMBL" id="JAHRIO010020259">
    <property type="protein sequence ID" value="MEQ2164348.1"/>
    <property type="molecule type" value="Genomic_DNA"/>
</dbReference>
<comment type="caution">
    <text evidence="2">The sequence shown here is derived from an EMBL/GenBank/DDBJ whole genome shotgun (WGS) entry which is preliminary data.</text>
</comment>
<reference evidence="2 3" key="1">
    <citation type="submission" date="2021-06" db="EMBL/GenBank/DDBJ databases">
        <authorList>
            <person name="Palmer J.M."/>
        </authorList>
    </citation>
    <scope>NUCLEOTIDE SEQUENCE [LARGE SCALE GENOMIC DNA]</scope>
    <source>
        <strain evidence="2 3">GA_2019</strain>
        <tissue evidence="2">Muscle</tissue>
    </source>
</reference>
<gene>
    <name evidence="2" type="ORF">GOODEAATRI_005794</name>
</gene>
<feature type="region of interest" description="Disordered" evidence="1">
    <location>
        <begin position="51"/>
        <end position="260"/>
    </location>
</feature>
<evidence type="ECO:0000313" key="2">
    <source>
        <dbReference type="EMBL" id="MEQ2164348.1"/>
    </source>
</evidence>
<feature type="compositionally biased region" description="Low complexity" evidence="1">
    <location>
        <begin position="77"/>
        <end position="90"/>
    </location>
</feature>
<dbReference type="Proteomes" id="UP001476798">
    <property type="component" value="Unassembled WGS sequence"/>
</dbReference>
<sequence length="317" mass="33697">GVRMVYPACLVLVPQSDIPVVAPVGSSHCTAVYPGGHQVPASQREPAMSLVTLTPPTSPEETHTGSCAEHKSGKQRTGSTPGQTQSTGQPSQPPTKHKTGGEKPEKGDKQQKRPQTPFHHRSLTNDETSIETEATVGQRLAMRVQDGGRFRSSDVTTLPKAPQLHSGAIGAGPSEQSNSPPPPPLSPHPCERGEESGEGIKNPSSPNSQHFYQLPPEPCLAGAKGGGEDPGGSESMNQHFHSHNPHSHPGISAFSEPPEPTVYVGSAVNLEDDSSHTPWRLFNLPRRKEAELPMPLLPGDKLRDEASASQDLVSVTE</sequence>
<feature type="compositionally biased region" description="Basic and acidic residues" evidence="1">
    <location>
        <begin position="60"/>
        <end position="72"/>
    </location>
</feature>
<organism evidence="2 3">
    <name type="scientific">Goodea atripinnis</name>
    <dbReference type="NCBI Taxonomy" id="208336"/>
    <lineage>
        <taxon>Eukaryota</taxon>
        <taxon>Metazoa</taxon>
        <taxon>Chordata</taxon>
        <taxon>Craniata</taxon>
        <taxon>Vertebrata</taxon>
        <taxon>Euteleostomi</taxon>
        <taxon>Actinopterygii</taxon>
        <taxon>Neopterygii</taxon>
        <taxon>Teleostei</taxon>
        <taxon>Neoteleostei</taxon>
        <taxon>Acanthomorphata</taxon>
        <taxon>Ovalentaria</taxon>
        <taxon>Atherinomorphae</taxon>
        <taxon>Cyprinodontiformes</taxon>
        <taxon>Goodeidae</taxon>
        <taxon>Goodea</taxon>
    </lineage>
</organism>
<feature type="compositionally biased region" description="Basic and acidic residues" evidence="1">
    <location>
        <begin position="99"/>
        <end position="111"/>
    </location>
</feature>
<keyword evidence="3" id="KW-1185">Reference proteome</keyword>